<dbReference type="VEuPathDB" id="PlasmoDB:PVPAM_000026500"/>
<dbReference type="AlphaFoldDB" id="A0A565A3P9"/>
<proteinExistence type="predicted"/>
<sequence>METKSSFLLFVFYPFLEDYWDMYKKFDNPVDGDEYEGKFYVLCNQIINESNGGLPIHKDICMKLMRNLGVYYLDANLYELNFDRCKFLYNWIYDLMNKNKITYSVIHKSFEMYDDYMNGIRNLKKRCFNFSSYNIYEPIKITLLDIFHNYSLTIKDKLMNQDESISTPFRKYICECVKIYDYMHRNYCLNEEAGNERQKNTCSRLENFKSTYKLFFQTNQDLKGKIPSLHDTESVTFSSCPTEDKEAQPRKASVSAPGPAHEPGPRAAVGVAPSSTTVGAEKLDNPIQFNTTSVVSAMAGIPPLLALLYKFTPVGTMLRRKNKQSINAFNHLDEEIENELFYRGLENGTINSSPATYNVAYGRV</sequence>
<dbReference type="OrthoDB" id="10545085at2759"/>
<gene>
    <name evidence="2" type="ORF">PVP01_0001200</name>
</gene>
<dbReference type="Pfam" id="PF05795">
    <property type="entry name" value="Plasmodium_Vir"/>
    <property type="match status" value="1"/>
</dbReference>
<accession>A0A565A3P9</accession>
<dbReference type="VEuPathDB" id="PlasmoDB:PVP01_0001200"/>
<dbReference type="InterPro" id="IPR008780">
    <property type="entry name" value="Plasmodium_Vir"/>
</dbReference>
<name>A0A565A3P9_PLAVI</name>
<evidence type="ECO:0000256" key="1">
    <source>
        <dbReference type="SAM" id="MobiDB-lite"/>
    </source>
</evidence>
<feature type="region of interest" description="Disordered" evidence="1">
    <location>
        <begin position="232"/>
        <end position="273"/>
    </location>
</feature>
<dbReference type="EMBL" id="FLZR02000002">
    <property type="protein sequence ID" value="VUZ99405.1"/>
    <property type="molecule type" value="Genomic_DNA"/>
</dbReference>
<protein>
    <submittedName>
        <fullName evidence="2">VIR protein</fullName>
    </submittedName>
</protein>
<evidence type="ECO:0000313" key="2">
    <source>
        <dbReference type="EMBL" id="VUZ99405.1"/>
    </source>
</evidence>
<organism evidence="2">
    <name type="scientific">Plasmodium vivax</name>
    <name type="common">malaria parasite P. vivax</name>
    <dbReference type="NCBI Taxonomy" id="5855"/>
    <lineage>
        <taxon>Eukaryota</taxon>
        <taxon>Sar</taxon>
        <taxon>Alveolata</taxon>
        <taxon>Apicomplexa</taxon>
        <taxon>Aconoidasida</taxon>
        <taxon>Haemosporida</taxon>
        <taxon>Plasmodiidae</taxon>
        <taxon>Plasmodium</taxon>
        <taxon>Plasmodium (Plasmodium)</taxon>
    </lineage>
</organism>
<dbReference type="VEuPathDB" id="PlasmoDB:PVW1_100022000"/>
<reference evidence="2" key="1">
    <citation type="submission" date="2016-07" db="EMBL/GenBank/DDBJ databases">
        <authorList>
            <consortium name="Pathogen Informatics"/>
        </authorList>
    </citation>
    <scope>NUCLEOTIDE SEQUENCE</scope>
</reference>
<dbReference type="Proteomes" id="UP000220605">
    <property type="component" value="Unassembled WGS sequence"/>
</dbReference>